<sequence length="41" mass="4771">YVEIDITNIDIMEQVSTKDQMSIDNQNVEIDITNINKMLTK</sequence>
<protein>
    <submittedName>
        <fullName evidence="1">2092_t:CDS:1</fullName>
    </submittedName>
</protein>
<dbReference type="Proteomes" id="UP000789702">
    <property type="component" value="Unassembled WGS sequence"/>
</dbReference>
<feature type="non-terminal residue" evidence="1">
    <location>
        <position position="1"/>
    </location>
</feature>
<comment type="caution">
    <text evidence="1">The sequence shown here is derived from an EMBL/GenBank/DDBJ whole genome shotgun (WGS) entry which is preliminary data.</text>
</comment>
<reference evidence="1" key="1">
    <citation type="submission" date="2021-06" db="EMBL/GenBank/DDBJ databases">
        <authorList>
            <person name="Kallberg Y."/>
            <person name="Tangrot J."/>
            <person name="Rosling A."/>
        </authorList>
    </citation>
    <scope>NUCLEOTIDE SEQUENCE</scope>
    <source>
        <strain evidence="1">IL203A</strain>
    </source>
</reference>
<accession>A0ACA9PYG8</accession>
<evidence type="ECO:0000313" key="1">
    <source>
        <dbReference type="EMBL" id="CAG8728694.1"/>
    </source>
</evidence>
<proteinExistence type="predicted"/>
<keyword evidence="2" id="KW-1185">Reference proteome</keyword>
<dbReference type="EMBL" id="CAJVPU010035833">
    <property type="protein sequence ID" value="CAG8728694.1"/>
    <property type="molecule type" value="Genomic_DNA"/>
</dbReference>
<gene>
    <name evidence="1" type="ORF">DHETER_LOCUS13295</name>
</gene>
<feature type="non-terminal residue" evidence="1">
    <location>
        <position position="41"/>
    </location>
</feature>
<organism evidence="1 2">
    <name type="scientific">Dentiscutata heterogama</name>
    <dbReference type="NCBI Taxonomy" id="1316150"/>
    <lineage>
        <taxon>Eukaryota</taxon>
        <taxon>Fungi</taxon>
        <taxon>Fungi incertae sedis</taxon>
        <taxon>Mucoromycota</taxon>
        <taxon>Glomeromycotina</taxon>
        <taxon>Glomeromycetes</taxon>
        <taxon>Diversisporales</taxon>
        <taxon>Gigasporaceae</taxon>
        <taxon>Dentiscutata</taxon>
    </lineage>
</organism>
<name>A0ACA9PYG8_9GLOM</name>
<evidence type="ECO:0000313" key="2">
    <source>
        <dbReference type="Proteomes" id="UP000789702"/>
    </source>
</evidence>